<name>A0A2T7A0P8_TUBBO</name>
<comment type="caution">
    <text evidence="5">The sequence shown here is derived from an EMBL/GenBank/DDBJ whole genome shotgun (WGS) entry which is preliminary data.</text>
</comment>
<keyword evidence="2 3" id="KW-0040">ANK repeat</keyword>
<feature type="repeat" description="ANK" evidence="3">
    <location>
        <begin position="185"/>
        <end position="217"/>
    </location>
</feature>
<dbReference type="InterPro" id="IPR036770">
    <property type="entry name" value="Ankyrin_rpt-contain_sf"/>
</dbReference>
<feature type="repeat" description="ANK" evidence="3">
    <location>
        <begin position="218"/>
        <end position="242"/>
    </location>
</feature>
<dbReference type="SMART" id="SM00248">
    <property type="entry name" value="ANK"/>
    <property type="match status" value="6"/>
</dbReference>
<evidence type="ECO:0000256" key="2">
    <source>
        <dbReference type="ARBA" id="ARBA00023043"/>
    </source>
</evidence>
<dbReference type="PROSITE" id="PS50181">
    <property type="entry name" value="FBOX"/>
    <property type="match status" value="1"/>
</dbReference>
<feature type="repeat" description="ANK" evidence="3">
    <location>
        <begin position="152"/>
        <end position="184"/>
    </location>
</feature>
<dbReference type="InterPro" id="IPR001810">
    <property type="entry name" value="F-box_dom"/>
</dbReference>
<evidence type="ECO:0000256" key="3">
    <source>
        <dbReference type="PROSITE-ProRule" id="PRU00023"/>
    </source>
</evidence>
<gene>
    <name evidence="5" type="ORF">B9Z19DRAFT_1122324</name>
</gene>
<dbReference type="PROSITE" id="PS50297">
    <property type="entry name" value="ANK_REP_REGION"/>
    <property type="match status" value="3"/>
</dbReference>
<organism evidence="5 6">
    <name type="scientific">Tuber borchii</name>
    <name type="common">White truffle</name>
    <dbReference type="NCBI Taxonomy" id="42251"/>
    <lineage>
        <taxon>Eukaryota</taxon>
        <taxon>Fungi</taxon>
        <taxon>Dikarya</taxon>
        <taxon>Ascomycota</taxon>
        <taxon>Pezizomycotina</taxon>
        <taxon>Pezizomycetes</taxon>
        <taxon>Pezizales</taxon>
        <taxon>Tuberaceae</taxon>
        <taxon>Tuber</taxon>
    </lineage>
</organism>
<accession>A0A2T7A0P8</accession>
<proteinExistence type="predicted"/>
<evidence type="ECO:0000313" key="5">
    <source>
        <dbReference type="EMBL" id="PUU81294.1"/>
    </source>
</evidence>
<evidence type="ECO:0000313" key="6">
    <source>
        <dbReference type="Proteomes" id="UP000244722"/>
    </source>
</evidence>
<keyword evidence="6" id="KW-1185">Reference proteome</keyword>
<dbReference type="InterPro" id="IPR002110">
    <property type="entry name" value="Ankyrin_rpt"/>
</dbReference>
<dbReference type="AlphaFoldDB" id="A0A2T7A0P8"/>
<dbReference type="EMBL" id="NESQ01000047">
    <property type="protein sequence ID" value="PUU81294.1"/>
    <property type="molecule type" value="Genomic_DNA"/>
</dbReference>
<dbReference type="Proteomes" id="UP000244722">
    <property type="component" value="Unassembled WGS sequence"/>
</dbReference>
<dbReference type="STRING" id="42251.A0A2T7A0P8"/>
<reference evidence="5 6" key="1">
    <citation type="submission" date="2017-04" db="EMBL/GenBank/DDBJ databases">
        <title>Draft genome sequence of Tuber borchii Vittad., a whitish edible truffle.</title>
        <authorList>
            <consortium name="DOE Joint Genome Institute"/>
            <person name="Murat C."/>
            <person name="Kuo A."/>
            <person name="Barry K.W."/>
            <person name="Clum A."/>
            <person name="Dockter R.B."/>
            <person name="Fauchery L."/>
            <person name="Iotti M."/>
            <person name="Kohler A."/>
            <person name="Labutti K."/>
            <person name="Lindquist E.A."/>
            <person name="Lipzen A."/>
            <person name="Ohm R.A."/>
            <person name="Wang M."/>
            <person name="Grigoriev I.V."/>
            <person name="Zambonelli A."/>
            <person name="Martin F.M."/>
        </authorList>
    </citation>
    <scope>NUCLEOTIDE SEQUENCE [LARGE SCALE GENOMIC DNA]</scope>
    <source>
        <strain evidence="5 6">Tbo3840</strain>
    </source>
</reference>
<dbReference type="SUPFAM" id="SSF48403">
    <property type="entry name" value="Ankyrin repeat"/>
    <property type="match status" value="1"/>
</dbReference>
<dbReference type="PANTHER" id="PTHR24198:SF165">
    <property type="entry name" value="ANKYRIN REPEAT-CONTAINING PROTEIN-RELATED"/>
    <property type="match status" value="1"/>
</dbReference>
<sequence>MPFLALPNEIVLQISKFQSPPDINSLLKTSRRFAALLKPELIDAACCADYSSYGKLAIYKAASCNDYDMVKHLLAKGLQRHERAILHDAASTDPNSTTTMEILLACGIDPDGRNDRGRTALSHAAAAKAGKAVEFLLKYPQIKVTVDSYDSDRRTALGIAAKTGNERIVGRLLANGAEVDWVDKRGLTPLLLASSEGHDRIVRLLLYNNANINWADHGGRTSLHIAAAFGHEGVVKVLLGPR</sequence>
<evidence type="ECO:0000256" key="1">
    <source>
        <dbReference type="ARBA" id="ARBA00022737"/>
    </source>
</evidence>
<evidence type="ECO:0000259" key="4">
    <source>
        <dbReference type="PROSITE" id="PS50181"/>
    </source>
</evidence>
<dbReference type="Pfam" id="PF12796">
    <property type="entry name" value="Ank_2"/>
    <property type="match status" value="1"/>
</dbReference>
<dbReference type="Gene3D" id="1.25.40.20">
    <property type="entry name" value="Ankyrin repeat-containing domain"/>
    <property type="match status" value="2"/>
</dbReference>
<dbReference type="PROSITE" id="PS50088">
    <property type="entry name" value="ANK_REPEAT"/>
    <property type="match status" value="3"/>
</dbReference>
<dbReference type="OrthoDB" id="539213at2759"/>
<dbReference type="PANTHER" id="PTHR24198">
    <property type="entry name" value="ANKYRIN REPEAT AND PROTEIN KINASE DOMAIN-CONTAINING PROTEIN"/>
    <property type="match status" value="1"/>
</dbReference>
<protein>
    <submittedName>
        <fullName evidence="5">Ankyrin repeat-containing domain protein</fullName>
    </submittedName>
</protein>
<keyword evidence="1" id="KW-0677">Repeat</keyword>
<feature type="domain" description="F-box" evidence="4">
    <location>
        <begin position="1"/>
        <end position="56"/>
    </location>
</feature>